<evidence type="ECO:0000313" key="1">
    <source>
        <dbReference type="EMBL" id="NBI29962.1"/>
    </source>
</evidence>
<organism evidence="1 2">
    <name type="scientific">Chengkuizengella marina</name>
    <dbReference type="NCBI Taxonomy" id="2507566"/>
    <lineage>
        <taxon>Bacteria</taxon>
        <taxon>Bacillati</taxon>
        <taxon>Bacillota</taxon>
        <taxon>Bacilli</taxon>
        <taxon>Bacillales</taxon>
        <taxon>Paenibacillaceae</taxon>
        <taxon>Chengkuizengella</taxon>
    </lineage>
</organism>
<reference evidence="1 2" key="1">
    <citation type="submission" date="2019-01" db="EMBL/GenBank/DDBJ databases">
        <title>Chengkuizengella sp. nov., isolated from deep-sea sediment of East Pacific Ocean.</title>
        <authorList>
            <person name="Yang J."/>
            <person name="Lai Q."/>
            <person name="Shao Z."/>
        </authorList>
    </citation>
    <scope>NUCLEOTIDE SEQUENCE [LARGE SCALE GENOMIC DNA]</scope>
    <source>
        <strain evidence="1 2">YPA3-1-1</strain>
    </source>
</reference>
<comment type="caution">
    <text evidence="1">The sequence shown here is derived from an EMBL/GenBank/DDBJ whole genome shotgun (WGS) entry which is preliminary data.</text>
</comment>
<gene>
    <name evidence="1" type="ORF">ERL59_13440</name>
</gene>
<dbReference type="OrthoDB" id="2883326at2"/>
<name>A0A6N9Q568_9BACL</name>
<dbReference type="EMBL" id="SIJB01000028">
    <property type="protein sequence ID" value="NBI29962.1"/>
    <property type="molecule type" value="Genomic_DNA"/>
</dbReference>
<dbReference type="Proteomes" id="UP000448943">
    <property type="component" value="Unassembled WGS sequence"/>
</dbReference>
<dbReference type="AlphaFoldDB" id="A0A6N9Q568"/>
<dbReference type="RefSeq" id="WP_160646763.1">
    <property type="nucleotide sequence ID" value="NZ_SIJB01000028.1"/>
</dbReference>
<sequence>MFRLGQKVVIVEDKFEQNLPVGSYGYIIAVDKNPDNAFDFVLRVPKSGKHIYVPACDIETEEVLLRREAEKVEREALIDFALATKNEELFIKVMNGDHIEPTDESKENTLNHDEFLKQVHLKAWI</sequence>
<keyword evidence="2" id="KW-1185">Reference proteome</keyword>
<proteinExistence type="predicted"/>
<evidence type="ECO:0000313" key="2">
    <source>
        <dbReference type="Proteomes" id="UP000448943"/>
    </source>
</evidence>
<accession>A0A6N9Q568</accession>
<protein>
    <submittedName>
        <fullName evidence="1">ATPase</fullName>
    </submittedName>
</protein>